<keyword evidence="4" id="KW-1185">Reference proteome</keyword>
<organism evidence="3 4">
    <name type="scientific">Cyphomyrmex costatus</name>
    <dbReference type="NCBI Taxonomy" id="456900"/>
    <lineage>
        <taxon>Eukaryota</taxon>
        <taxon>Metazoa</taxon>
        <taxon>Ecdysozoa</taxon>
        <taxon>Arthropoda</taxon>
        <taxon>Hexapoda</taxon>
        <taxon>Insecta</taxon>
        <taxon>Pterygota</taxon>
        <taxon>Neoptera</taxon>
        <taxon>Endopterygota</taxon>
        <taxon>Hymenoptera</taxon>
        <taxon>Apocrita</taxon>
        <taxon>Aculeata</taxon>
        <taxon>Formicoidea</taxon>
        <taxon>Formicidae</taxon>
        <taxon>Myrmicinae</taxon>
        <taxon>Cyphomyrmex</taxon>
    </lineage>
</organism>
<sequence>MIRKVKGRTFHLPLPIQETFNKVCPPEETINLNHELYILVRSIPKKSKTVWENLVNINKVYKALQWYKDNNPHYSDIRLPASSGDLINDEFPETEYQIVNDESDEIDEVVEDTVQHNKVNNVPTVLKRKAFQITEYSVINDQYIIYQMHAKRIDNESALRLYQMLKIEDVPMDSRYKYLDVMCFPDLYPEGVNGQREDRNFALPEYLFVRTRLMSKHSRFRLNLQYLFFLLNDANYRQLKNAIYYTMMVHRERYTAGRYLTELKDNQLESNLMSIFTKLRNTDRFWRQPSNNVKCMTLHYGPATWFLTLSPSEWKWSDLGEYLRDMNPNKEKLSISELIAYDPVSTSRFMCIKFKAMIDFICSSDNPIGEVIHYFWRLEYQSRGIQHIHCMIWIKDAPILGELSDEEVVAFIRKYVTCEIQTKTFRQRYTKRS</sequence>
<reference evidence="3 4" key="1">
    <citation type="submission" date="2016-03" db="EMBL/GenBank/DDBJ databases">
        <title>Cyphomyrmex costatus WGS genome.</title>
        <authorList>
            <person name="Nygaard S."/>
            <person name="Hu H."/>
            <person name="Boomsma J."/>
            <person name="Zhang G."/>
        </authorList>
    </citation>
    <scope>NUCLEOTIDE SEQUENCE [LARGE SCALE GENOMIC DNA]</scope>
    <source>
        <strain evidence="3">MS0001</strain>
        <tissue evidence="3">Whole body</tissue>
    </source>
</reference>
<name>A0A151IMN0_9HYME</name>
<evidence type="ECO:0000313" key="3">
    <source>
        <dbReference type="EMBL" id="KYN06207.1"/>
    </source>
</evidence>
<feature type="domain" description="Helitron helicase-like" evidence="1">
    <location>
        <begin position="206"/>
        <end position="392"/>
    </location>
</feature>
<evidence type="ECO:0008006" key="5">
    <source>
        <dbReference type="Google" id="ProtNLM"/>
    </source>
</evidence>
<dbReference type="STRING" id="456900.A0A151IMN0"/>
<dbReference type="Pfam" id="PF20209">
    <property type="entry name" value="DUF6570"/>
    <property type="match status" value="1"/>
</dbReference>
<accession>A0A151IMN0</accession>
<dbReference type="InterPro" id="IPR046700">
    <property type="entry name" value="DUF6570"/>
</dbReference>
<evidence type="ECO:0000259" key="2">
    <source>
        <dbReference type="Pfam" id="PF20209"/>
    </source>
</evidence>
<dbReference type="Proteomes" id="UP000078542">
    <property type="component" value="Unassembled WGS sequence"/>
</dbReference>
<gene>
    <name evidence="3" type="ORF">ALC62_02854</name>
</gene>
<evidence type="ECO:0000259" key="1">
    <source>
        <dbReference type="Pfam" id="PF14214"/>
    </source>
</evidence>
<dbReference type="Pfam" id="PF14214">
    <property type="entry name" value="Helitron_like_N"/>
    <property type="match status" value="1"/>
</dbReference>
<dbReference type="AlphaFoldDB" id="A0A151IMN0"/>
<dbReference type="EMBL" id="KQ977029">
    <property type="protein sequence ID" value="KYN06207.1"/>
    <property type="molecule type" value="Genomic_DNA"/>
</dbReference>
<protein>
    <recommendedName>
        <fullName evidence="5">Helitron helicase-like domain-containing protein</fullName>
    </recommendedName>
</protein>
<evidence type="ECO:0000313" key="4">
    <source>
        <dbReference type="Proteomes" id="UP000078542"/>
    </source>
</evidence>
<proteinExistence type="predicted"/>
<feature type="domain" description="DUF6570" evidence="2">
    <location>
        <begin position="3"/>
        <end position="79"/>
    </location>
</feature>
<dbReference type="InterPro" id="IPR025476">
    <property type="entry name" value="Helitron_helicase-like"/>
</dbReference>